<protein>
    <recommendedName>
        <fullName evidence="4">Pentatricopeptide repeat-containing protein</fullName>
    </recommendedName>
</protein>
<reference evidence="2 3" key="1">
    <citation type="journal article" date="2021" name="Nat. Plants">
        <title>The Taxus genome provides insights into paclitaxel biosynthesis.</title>
        <authorList>
            <person name="Xiong X."/>
            <person name="Gou J."/>
            <person name="Liao Q."/>
            <person name="Li Y."/>
            <person name="Zhou Q."/>
            <person name="Bi G."/>
            <person name="Li C."/>
            <person name="Du R."/>
            <person name="Wang X."/>
            <person name="Sun T."/>
            <person name="Guo L."/>
            <person name="Liang H."/>
            <person name="Lu P."/>
            <person name="Wu Y."/>
            <person name="Zhang Z."/>
            <person name="Ro D.K."/>
            <person name="Shang Y."/>
            <person name="Huang S."/>
            <person name="Yan J."/>
        </authorList>
    </citation>
    <scope>NUCLEOTIDE SEQUENCE [LARGE SCALE GENOMIC DNA]</scope>
    <source>
        <strain evidence="2">Ta-2019</strain>
    </source>
</reference>
<dbReference type="InterPro" id="IPR011990">
    <property type="entry name" value="TPR-like_helical_dom_sf"/>
</dbReference>
<name>A0AA38L7Z1_TAXCH</name>
<evidence type="ECO:0008006" key="4">
    <source>
        <dbReference type="Google" id="ProtNLM"/>
    </source>
</evidence>
<dbReference type="Proteomes" id="UP000824469">
    <property type="component" value="Unassembled WGS sequence"/>
</dbReference>
<dbReference type="PANTHER" id="PTHR47928">
    <property type="entry name" value="REPEAT-CONTAINING PROTEIN, PUTATIVE-RELATED"/>
    <property type="match status" value="1"/>
</dbReference>
<gene>
    <name evidence="2" type="ORF">KI387_026200</name>
</gene>
<dbReference type="NCBIfam" id="TIGR00756">
    <property type="entry name" value="PPR"/>
    <property type="match status" value="1"/>
</dbReference>
<dbReference type="EMBL" id="JAHRHJ020000006">
    <property type="protein sequence ID" value="KAH9311165.1"/>
    <property type="molecule type" value="Genomic_DNA"/>
</dbReference>
<dbReference type="Gene3D" id="1.25.40.10">
    <property type="entry name" value="Tetratricopeptide repeat domain"/>
    <property type="match status" value="1"/>
</dbReference>
<dbReference type="Pfam" id="PF01535">
    <property type="entry name" value="PPR"/>
    <property type="match status" value="3"/>
</dbReference>
<dbReference type="InterPro" id="IPR050421">
    <property type="entry name" value="PPR"/>
</dbReference>
<keyword evidence="1" id="KW-0677">Repeat</keyword>
<evidence type="ECO:0000313" key="2">
    <source>
        <dbReference type="EMBL" id="KAH9311165.1"/>
    </source>
</evidence>
<feature type="non-terminal residue" evidence="2">
    <location>
        <position position="130"/>
    </location>
</feature>
<dbReference type="InterPro" id="IPR002885">
    <property type="entry name" value="PPR_rpt"/>
</dbReference>
<dbReference type="PANTHER" id="PTHR47928:SF207">
    <property type="entry name" value="PENTATRICOPEPTIDE REPEAT-CONTAINING PROTEIN"/>
    <property type="match status" value="1"/>
</dbReference>
<evidence type="ECO:0000313" key="3">
    <source>
        <dbReference type="Proteomes" id="UP000824469"/>
    </source>
</evidence>
<dbReference type="AlphaFoldDB" id="A0AA38L7Z1"/>
<organism evidence="2 3">
    <name type="scientific">Taxus chinensis</name>
    <name type="common">Chinese yew</name>
    <name type="synonym">Taxus wallichiana var. chinensis</name>
    <dbReference type="NCBI Taxonomy" id="29808"/>
    <lineage>
        <taxon>Eukaryota</taxon>
        <taxon>Viridiplantae</taxon>
        <taxon>Streptophyta</taxon>
        <taxon>Embryophyta</taxon>
        <taxon>Tracheophyta</taxon>
        <taxon>Spermatophyta</taxon>
        <taxon>Pinopsida</taxon>
        <taxon>Pinidae</taxon>
        <taxon>Conifers II</taxon>
        <taxon>Cupressales</taxon>
        <taxon>Taxaceae</taxon>
        <taxon>Taxus</taxon>
    </lineage>
</organism>
<comment type="caution">
    <text evidence="2">The sequence shown here is derived from an EMBL/GenBank/DDBJ whole genome shotgun (WGS) entry which is preliminary data.</text>
</comment>
<proteinExistence type="predicted"/>
<evidence type="ECO:0000256" key="1">
    <source>
        <dbReference type="ARBA" id="ARBA00022737"/>
    </source>
</evidence>
<accession>A0AA38L7Z1</accession>
<keyword evidence="3" id="KW-1185">Reference proteome</keyword>
<sequence>MYAKCGKIEKARDLFDKMPQQTGVSWIAMITRYMVNSKVDEALKIFQDFLEKITTSWNAMIVGYVQNGHCKEALLKIGEVGRITRIVLVAWLKTPNDDSVYPAVNEAIAPCFERVTGGNNEGIGKDALSN</sequence>